<keyword evidence="4" id="KW-0496">Mitochondrion</keyword>
<dbReference type="Proteomes" id="UP000799439">
    <property type="component" value="Unassembled WGS sequence"/>
</dbReference>
<feature type="domain" description="DML1/Misato tubulin" evidence="7">
    <location>
        <begin position="120"/>
        <end position="305"/>
    </location>
</feature>
<dbReference type="SUPFAM" id="SSF52490">
    <property type="entry name" value="Tubulin nucleotide-binding domain-like"/>
    <property type="match status" value="1"/>
</dbReference>
<evidence type="ECO:0000259" key="7">
    <source>
        <dbReference type="Pfam" id="PF14881"/>
    </source>
</evidence>
<evidence type="ECO:0000256" key="3">
    <source>
        <dbReference type="ARBA" id="ARBA00008507"/>
    </source>
</evidence>
<evidence type="ECO:0000313" key="8">
    <source>
        <dbReference type="EMBL" id="KAF2148270.1"/>
    </source>
</evidence>
<evidence type="ECO:0000313" key="9">
    <source>
        <dbReference type="Proteomes" id="UP000799439"/>
    </source>
</evidence>
<dbReference type="AlphaFoldDB" id="A0A9P4IV06"/>
<protein>
    <submittedName>
        <fullName evidence="8">Tubulin nucleotide-binding domain-like protein</fullName>
    </submittedName>
</protein>
<proteinExistence type="inferred from homology"/>
<comment type="function">
    <text evidence="1">Involved in the partitioning of the mitochondrial organelle and mitochondrial DNA (mtDNA) inheritance.</text>
</comment>
<dbReference type="Gene3D" id="3.40.50.1440">
    <property type="entry name" value="Tubulin/FtsZ, GTPase domain"/>
    <property type="match status" value="1"/>
</dbReference>
<sequence>MHEIVTLQFGQQANYVATHFWNTQESYFTYGSDEESPVDHDIHFRPGVGADGSDTFTPRTVIYDLKGAFGTLRRDNALYQSEEDDGRNQQCKRPGQPQVIQQPAITPNEYQTHLDSGLDPPRLTTSSVRYWSDYNRVYYHPRSIVQLHEYELGSSIAPFERWSTGEELFSNLDREHDLLDKDLRPFLEEADHLQAVQVFANADDAWGGFSSKYLEAVRDELGKTGLWVWALEDGARKTREKQLLQSSNVIQSLYSLSSTASLYVPLTTVPVSLPDYITGFDTSSRWHTAALQMTAIETATLPSRLKNDQSARSRLDDFETILSNSGKRRIATMDLSLSNSNAAPNGDTAPHDDRMPGLNGHAHSGHDDSDTDLLELDIGFAPAVPSLDPSSRRGTAHRPTGAVFSQVQSLRGVFKSTLEITDVNQASRNKRSAAAARGVRIGCHQTSLLFPLQSSFPEIYSFGSGEGKVAARATLSASANVARDVRALLDLAPRIVGVEDREALVEGLSTLAEEYEEGWSGGESDDDDE</sequence>
<comment type="similarity">
    <text evidence="3">Belongs to the misato family.</text>
</comment>
<dbReference type="CDD" id="cd06060">
    <property type="entry name" value="misato"/>
    <property type="match status" value="1"/>
</dbReference>
<dbReference type="OrthoDB" id="271881at2759"/>
<feature type="region of interest" description="Disordered" evidence="5">
    <location>
        <begin position="337"/>
        <end position="369"/>
    </location>
</feature>
<evidence type="ECO:0000256" key="2">
    <source>
        <dbReference type="ARBA" id="ARBA00004173"/>
    </source>
</evidence>
<reference evidence="8" key="1">
    <citation type="journal article" date="2020" name="Stud. Mycol.">
        <title>101 Dothideomycetes genomes: a test case for predicting lifestyles and emergence of pathogens.</title>
        <authorList>
            <person name="Haridas S."/>
            <person name="Albert R."/>
            <person name="Binder M."/>
            <person name="Bloem J."/>
            <person name="Labutti K."/>
            <person name="Salamov A."/>
            <person name="Andreopoulos B."/>
            <person name="Baker S."/>
            <person name="Barry K."/>
            <person name="Bills G."/>
            <person name="Bluhm B."/>
            <person name="Cannon C."/>
            <person name="Castanera R."/>
            <person name="Culley D."/>
            <person name="Daum C."/>
            <person name="Ezra D."/>
            <person name="Gonzalez J."/>
            <person name="Henrissat B."/>
            <person name="Kuo A."/>
            <person name="Liang C."/>
            <person name="Lipzen A."/>
            <person name="Lutzoni F."/>
            <person name="Magnuson J."/>
            <person name="Mondo S."/>
            <person name="Nolan M."/>
            <person name="Ohm R."/>
            <person name="Pangilinan J."/>
            <person name="Park H.-J."/>
            <person name="Ramirez L."/>
            <person name="Alfaro M."/>
            <person name="Sun H."/>
            <person name="Tritt A."/>
            <person name="Yoshinaga Y."/>
            <person name="Zwiers L.-H."/>
            <person name="Turgeon B."/>
            <person name="Goodwin S."/>
            <person name="Spatafora J."/>
            <person name="Crous P."/>
            <person name="Grigoriev I."/>
        </authorList>
    </citation>
    <scope>NUCLEOTIDE SEQUENCE</scope>
    <source>
        <strain evidence="8">CBS 260.36</strain>
    </source>
</reference>
<dbReference type="InterPro" id="IPR036525">
    <property type="entry name" value="Tubulin/FtsZ_GTPase_sf"/>
</dbReference>
<dbReference type="PANTHER" id="PTHR13391:SF0">
    <property type="entry name" value="PROTEIN MISATO HOMOLOG 1"/>
    <property type="match status" value="1"/>
</dbReference>
<dbReference type="Pfam" id="PF14881">
    <property type="entry name" value="Tubulin_3"/>
    <property type="match status" value="1"/>
</dbReference>
<organism evidence="8 9">
    <name type="scientific">Myriangium duriaei CBS 260.36</name>
    <dbReference type="NCBI Taxonomy" id="1168546"/>
    <lineage>
        <taxon>Eukaryota</taxon>
        <taxon>Fungi</taxon>
        <taxon>Dikarya</taxon>
        <taxon>Ascomycota</taxon>
        <taxon>Pezizomycotina</taxon>
        <taxon>Dothideomycetes</taxon>
        <taxon>Dothideomycetidae</taxon>
        <taxon>Myriangiales</taxon>
        <taxon>Myriangiaceae</taxon>
        <taxon>Myriangium</taxon>
    </lineage>
</organism>
<dbReference type="InterPro" id="IPR049942">
    <property type="entry name" value="DML1/Misato"/>
</dbReference>
<evidence type="ECO:0000256" key="4">
    <source>
        <dbReference type="ARBA" id="ARBA00023128"/>
    </source>
</evidence>
<evidence type="ECO:0000256" key="1">
    <source>
        <dbReference type="ARBA" id="ARBA00003757"/>
    </source>
</evidence>
<evidence type="ECO:0000256" key="5">
    <source>
        <dbReference type="SAM" id="MobiDB-lite"/>
    </source>
</evidence>
<dbReference type="GO" id="GO:0007005">
    <property type="term" value="P:mitochondrion organization"/>
    <property type="evidence" value="ECO:0007669"/>
    <property type="project" value="InterPro"/>
</dbReference>
<dbReference type="EMBL" id="ML996093">
    <property type="protein sequence ID" value="KAF2148270.1"/>
    <property type="molecule type" value="Genomic_DNA"/>
</dbReference>
<accession>A0A9P4IV06</accession>
<dbReference type="InterPro" id="IPR019605">
    <property type="entry name" value="Misato_II_tubulin-like"/>
</dbReference>
<dbReference type="Pfam" id="PF10644">
    <property type="entry name" value="Misat_Tub_SegII"/>
    <property type="match status" value="1"/>
</dbReference>
<name>A0A9P4IV06_9PEZI</name>
<dbReference type="PANTHER" id="PTHR13391">
    <property type="entry name" value="MITOCHONDRIAL DISTRIBUTION REGULATOR MISATO"/>
    <property type="match status" value="1"/>
</dbReference>
<evidence type="ECO:0000259" key="6">
    <source>
        <dbReference type="Pfam" id="PF10644"/>
    </source>
</evidence>
<comment type="caution">
    <text evidence="8">The sequence shown here is derived from an EMBL/GenBank/DDBJ whole genome shotgun (WGS) entry which is preliminary data.</text>
</comment>
<gene>
    <name evidence="8" type="ORF">K461DRAFT_301824</name>
</gene>
<feature type="domain" description="Misato Segment II tubulin-like" evidence="6">
    <location>
        <begin position="2"/>
        <end position="115"/>
    </location>
</feature>
<dbReference type="InterPro" id="IPR029209">
    <property type="entry name" value="DML1/Misato_tubulin"/>
</dbReference>
<keyword evidence="9" id="KW-1185">Reference proteome</keyword>
<dbReference type="GO" id="GO:0005739">
    <property type="term" value="C:mitochondrion"/>
    <property type="evidence" value="ECO:0007669"/>
    <property type="project" value="UniProtKB-SubCell"/>
</dbReference>
<comment type="subcellular location">
    <subcellularLocation>
        <location evidence="2">Mitochondrion</location>
    </subcellularLocation>
</comment>